<keyword evidence="4" id="KW-1185">Reference proteome</keyword>
<dbReference type="InterPro" id="IPR041948">
    <property type="entry name" value="Rnl1/2_C_sf"/>
</dbReference>
<dbReference type="Gene3D" id="3.30.1490.70">
    <property type="match status" value="1"/>
</dbReference>
<dbReference type="Proteomes" id="UP000594262">
    <property type="component" value="Unplaced"/>
</dbReference>
<dbReference type="OrthoDB" id="6142248at2759"/>
<dbReference type="AlphaFoldDB" id="A0A7M5WJ78"/>
<evidence type="ECO:0000313" key="4">
    <source>
        <dbReference type="Proteomes" id="UP000594262"/>
    </source>
</evidence>
<dbReference type="InterPro" id="IPR021122">
    <property type="entry name" value="RNA_ligase_dom_REL/Rnl2"/>
</dbReference>
<name>A0A7M5WJ78_9CNID</name>
<sequence length="376" mass="43498">MASNKEKMKFIEYEKMQNSFSRLIVTKEMEKAEWTVTEKIHGANFSFHINKDEVKVARRRDFLNENENFFNHLDAEFMRTYPEKMRQVFEDVVKRYTDKQIKHITVWGEIFGGHYKVDGETLKGVKKCSPVQLEVLYTPNIEWVAYDISYKTADSETTKQEYLDYDVALDVFKTYEIFHLKPLFVGKMNEALDYNLKFDSTLPKILGFPELPKGSNIVEGVVAKPMKNLKCTDQYDEETRAIVKLKNPGFTETKPMPKARDAKKGGKPPKLISKIMTYATEARLNNAISKHGAPTKDEVIKRIVKEFVDDIFEDIETEDGDLYREWKRKAEKAKIKTMIASKANGLINRRLTLQGDIEVPGVIMDSIISESTTTER</sequence>
<feature type="domain" description="RNA ligase 2 C-terminal" evidence="2">
    <location>
        <begin position="270"/>
        <end position="336"/>
    </location>
</feature>
<protein>
    <recommendedName>
        <fullName evidence="5">RNA ligase (ATP)</fullName>
    </recommendedName>
</protein>
<organism evidence="3 4">
    <name type="scientific">Clytia hemisphaerica</name>
    <dbReference type="NCBI Taxonomy" id="252671"/>
    <lineage>
        <taxon>Eukaryota</taxon>
        <taxon>Metazoa</taxon>
        <taxon>Cnidaria</taxon>
        <taxon>Hydrozoa</taxon>
        <taxon>Hydroidolina</taxon>
        <taxon>Leptothecata</taxon>
        <taxon>Obeliida</taxon>
        <taxon>Clytiidae</taxon>
        <taxon>Clytia</taxon>
    </lineage>
</organism>
<dbReference type="EnsemblMetazoa" id="CLYHEMT003789.1">
    <property type="protein sequence ID" value="CLYHEMP003789.1"/>
    <property type="gene ID" value="CLYHEMG003789"/>
</dbReference>
<reference evidence="3" key="1">
    <citation type="submission" date="2021-01" db="UniProtKB">
        <authorList>
            <consortium name="EnsemblMetazoa"/>
        </authorList>
    </citation>
    <scope>IDENTIFICATION</scope>
</reference>
<dbReference type="Pfam" id="PF18043">
    <property type="entry name" value="T4_Rnl2_C"/>
    <property type="match status" value="1"/>
</dbReference>
<evidence type="ECO:0000259" key="2">
    <source>
        <dbReference type="Pfam" id="PF18043"/>
    </source>
</evidence>
<dbReference type="RefSeq" id="XP_066910286.1">
    <property type="nucleotide sequence ID" value="XM_067054185.1"/>
</dbReference>
<dbReference type="SUPFAM" id="SSF56091">
    <property type="entry name" value="DNA ligase/mRNA capping enzyme, catalytic domain"/>
    <property type="match status" value="1"/>
</dbReference>
<evidence type="ECO:0000313" key="3">
    <source>
        <dbReference type="EnsemblMetazoa" id="CLYHEMP003789.1"/>
    </source>
</evidence>
<evidence type="ECO:0000259" key="1">
    <source>
        <dbReference type="Pfam" id="PF09414"/>
    </source>
</evidence>
<accession>A0A7M5WJ78</accession>
<dbReference type="Gene3D" id="1.10.10.1810">
    <property type="entry name" value="RNA ligase"/>
    <property type="match status" value="1"/>
</dbReference>
<feature type="domain" description="RNA ligase" evidence="1">
    <location>
        <begin position="33"/>
        <end position="245"/>
    </location>
</feature>
<proteinExistence type="predicted"/>
<dbReference type="Pfam" id="PF09414">
    <property type="entry name" value="RNA_ligase"/>
    <property type="match status" value="1"/>
</dbReference>
<dbReference type="Gene3D" id="3.30.470.30">
    <property type="entry name" value="DNA ligase/mRNA capping enzyme"/>
    <property type="match status" value="1"/>
</dbReference>
<evidence type="ECO:0008006" key="5">
    <source>
        <dbReference type="Google" id="ProtNLM"/>
    </source>
</evidence>
<dbReference type="InterPro" id="IPR040609">
    <property type="entry name" value="Rnl2_C"/>
</dbReference>
<dbReference type="GeneID" id="136797594"/>